<reference evidence="1" key="1">
    <citation type="journal article" date="2013" name="J. Plant Res.">
        <title>Effect of fungi and light on seed germination of three Opuntia species from semiarid lands of central Mexico.</title>
        <authorList>
            <person name="Delgado-Sanchez P."/>
            <person name="Jimenez-Bremont J.F."/>
            <person name="Guerrero-Gonzalez Mde L."/>
            <person name="Flores J."/>
        </authorList>
    </citation>
    <scope>NUCLEOTIDE SEQUENCE</scope>
    <source>
        <tissue evidence="1">Cladode</tissue>
    </source>
</reference>
<dbReference type="EMBL" id="GISG01032567">
    <property type="protein sequence ID" value="MBA4620994.1"/>
    <property type="molecule type" value="Transcribed_RNA"/>
</dbReference>
<proteinExistence type="predicted"/>
<accession>A0A7C8YL62</accession>
<name>A0A7C8YL62_OPUST</name>
<evidence type="ECO:0000313" key="1">
    <source>
        <dbReference type="EMBL" id="MBA4620994.1"/>
    </source>
</evidence>
<sequence>MRIHEQNLKKWRTGREGVKKKHISPFFLPISSLRDNKIGCLLYVIIHLSTSLQVKLHPETIFFEADCLRSSASIHIPLLIIASKGSNRMCISFQETHGLAARQQIVTREQAHVREAPTLTGLSLPPTLRACSNTSTKTPKR</sequence>
<dbReference type="AlphaFoldDB" id="A0A7C8YL62"/>
<reference evidence="1" key="2">
    <citation type="submission" date="2020-07" db="EMBL/GenBank/DDBJ databases">
        <authorList>
            <person name="Vera ALvarez R."/>
            <person name="Arias-Moreno D.M."/>
            <person name="Jimenez-Jacinto V."/>
            <person name="Jimenez-Bremont J.F."/>
            <person name="Swaminathan K."/>
            <person name="Moose S.P."/>
            <person name="Guerrero-Gonzalez M.L."/>
            <person name="Marino-Ramirez L."/>
            <person name="Landsman D."/>
            <person name="Rodriguez-Kessler M."/>
            <person name="Delgado-Sanchez P."/>
        </authorList>
    </citation>
    <scope>NUCLEOTIDE SEQUENCE</scope>
    <source>
        <tissue evidence="1">Cladode</tissue>
    </source>
</reference>
<protein>
    <submittedName>
        <fullName evidence="1">Uncharacterized protein</fullName>
    </submittedName>
</protein>
<organism evidence="1">
    <name type="scientific">Opuntia streptacantha</name>
    <name type="common">Prickly pear cactus</name>
    <name type="synonym">Opuntia cardona</name>
    <dbReference type="NCBI Taxonomy" id="393608"/>
    <lineage>
        <taxon>Eukaryota</taxon>
        <taxon>Viridiplantae</taxon>
        <taxon>Streptophyta</taxon>
        <taxon>Embryophyta</taxon>
        <taxon>Tracheophyta</taxon>
        <taxon>Spermatophyta</taxon>
        <taxon>Magnoliopsida</taxon>
        <taxon>eudicotyledons</taxon>
        <taxon>Gunneridae</taxon>
        <taxon>Pentapetalae</taxon>
        <taxon>Caryophyllales</taxon>
        <taxon>Cactineae</taxon>
        <taxon>Cactaceae</taxon>
        <taxon>Opuntioideae</taxon>
        <taxon>Opuntia</taxon>
    </lineage>
</organism>